<dbReference type="Proteomes" id="UP000182259">
    <property type="component" value="Chromosome V"/>
</dbReference>
<feature type="region of interest" description="Disordered" evidence="1">
    <location>
        <begin position="17"/>
        <end position="73"/>
    </location>
</feature>
<name>A0A1L0C1L1_9ASCO</name>
<reference evidence="2 3" key="1">
    <citation type="submission" date="2016-10" db="EMBL/GenBank/DDBJ databases">
        <authorList>
            <person name="de Groot N.N."/>
        </authorList>
    </citation>
    <scope>NUCLEOTIDE SEQUENCE [LARGE SCALE GENOMIC DNA]</scope>
    <source>
        <strain evidence="2 3">PYCC 4715</strain>
    </source>
</reference>
<feature type="compositionally biased region" description="Low complexity" evidence="1">
    <location>
        <begin position="35"/>
        <end position="51"/>
    </location>
</feature>
<protein>
    <submittedName>
        <fullName evidence="2">CIC11C00000002287</fullName>
    </submittedName>
</protein>
<accession>A0A1L0C1L1</accession>
<dbReference type="InterPro" id="IPR035979">
    <property type="entry name" value="RBD_domain_sf"/>
</dbReference>
<dbReference type="GO" id="GO:0003676">
    <property type="term" value="F:nucleic acid binding"/>
    <property type="evidence" value="ECO:0007669"/>
    <property type="project" value="InterPro"/>
</dbReference>
<dbReference type="AlphaFoldDB" id="A0A1L0C1L1"/>
<dbReference type="EMBL" id="LT635768">
    <property type="protein sequence ID" value="SGZ56626.1"/>
    <property type="molecule type" value="Genomic_DNA"/>
</dbReference>
<gene>
    <name evidence="2" type="ORF">SAMEA4029009_CIC11G00000002287</name>
</gene>
<evidence type="ECO:0000256" key="1">
    <source>
        <dbReference type="SAM" id="MobiDB-lite"/>
    </source>
</evidence>
<evidence type="ECO:0000313" key="3">
    <source>
        <dbReference type="Proteomes" id="UP000182259"/>
    </source>
</evidence>
<organism evidence="2 3">
    <name type="scientific">Sungouiella intermedia</name>
    <dbReference type="NCBI Taxonomy" id="45354"/>
    <lineage>
        <taxon>Eukaryota</taxon>
        <taxon>Fungi</taxon>
        <taxon>Dikarya</taxon>
        <taxon>Ascomycota</taxon>
        <taxon>Saccharomycotina</taxon>
        <taxon>Pichiomycetes</taxon>
        <taxon>Metschnikowiaceae</taxon>
        <taxon>Sungouiella</taxon>
    </lineage>
</organism>
<sequence>MIDDILQYSDDDLVVKPGITPCASTPIESPPSEPLPSDATPSEPSEPSVPSRPLFPSRPNISPKPAPYNLPSTYGNTPLAGRNIDHIGLLFSEHLSQENIVYTVTKDAYHQPTRVVFVGNLRKPMDAMKFQDHLRVVVRKVHPMYRVIRVWMNRSRTHALVLTGSVEAARALRAKLNGSKYPDDAEIQYLVRLASGMEDSAFPDKDMRSLNHHELFVDYLHFRQMSEWIFEEDYGPRNAVWRVDYRKQGEYGEVAAEHTLLEGDFRPVYGPREVSEPWKTYFPAGSNSGRRSYLRTRRPERELESRRVKRR</sequence>
<feature type="region of interest" description="Disordered" evidence="1">
    <location>
        <begin position="285"/>
        <end position="311"/>
    </location>
</feature>
<feature type="compositionally biased region" description="Basic and acidic residues" evidence="1">
    <location>
        <begin position="297"/>
        <end position="311"/>
    </location>
</feature>
<dbReference type="SUPFAM" id="SSF54928">
    <property type="entry name" value="RNA-binding domain, RBD"/>
    <property type="match status" value="1"/>
</dbReference>
<evidence type="ECO:0000313" key="2">
    <source>
        <dbReference type="EMBL" id="SGZ56626.1"/>
    </source>
</evidence>
<proteinExistence type="predicted"/>